<dbReference type="GO" id="GO:0005634">
    <property type="term" value="C:nucleus"/>
    <property type="evidence" value="ECO:0007669"/>
    <property type="project" value="TreeGrafter"/>
</dbReference>
<comment type="similarity">
    <text evidence="1">Belongs to the DNase I family.</text>
</comment>
<dbReference type="GO" id="GO:0004530">
    <property type="term" value="F:deoxyribonuclease I activity"/>
    <property type="evidence" value="ECO:0007669"/>
    <property type="project" value="TreeGrafter"/>
</dbReference>
<evidence type="ECO:0000313" key="6">
    <source>
        <dbReference type="EMBL" id="OCT78792.1"/>
    </source>
</evidence>
<evidence type="ECO:0000313" key="7">
    <source>
        <dbReference type="Proteomes" id="UP000694892"/>
    </source>
</evidence>
<dbReference type="EMBL" id="CM004475">
    <property type="protein sequence ID" value="OCT78792.1"/>
    <property type="molecule type" value="Genomic_DNA"/>
</dbReference>
<evidence type="ECO:0000256" key="1">
    <source>
        <dbReference type="ARBA" id="ARBA00007359"/>
    </source>
</evidence>
<dbReference type="OMA" id="HYDDGPE"/>
<keyword evidence="2" id="KW-0540">Nuclease</keyword>
<protein>
    <recommendedName>
        <fullName evidence="5">Endonuclease/exonuclease/phosphatase domain-containing protein</fullName>
    </recommendedName>
</protein>
<evidence type="ECO:0000256" key="2">
    <source>
        <dbReference type="ARBA" id="ARBA00022722"/>
    </source>
</evidence>
<dbReference type="SUPFAM" id="SSF56219">
    <property type="entry name" value="DNase I-like"/>
    <property type="match status" value="1"/>
</dbReference>
<dbReference type="Gene3D" id="3.60.10.10">
    <property type="entry name" value="Endonuclease/exonuclease/phosphatase"/>
    <property type="match status" value="1"/>
</dbReference>
<organism evidence="6 7">
    <name type="scientific">Xenopus laevis</name>
    <name type="common">African clawed frog</name>
    <dbReference type="NCBI Taxonomy" id="8355"/>
    <lineage>
        <taxon>Eukaryota</taxon>
        <taxon>Metazoa</taxon>
        <taxon>Chordata</taxon>
        <taxon>Craniata</taxon>
        <taxon>Vertebrata</taxon>
        <taxon>Euteleostomi</taxon>
        <taxon>Amphibia</taxon>
        <taxon>Batrachia</taxon>
        <taxon>Anura</taxon>
        <taxon>Pipoidea</taxon>
        <taxon>Pipidae</taxon>
        <taxon>Xenopodinae</taxon>
        <taxon>Xenopus</taxon>
        <taxon>Xenopus</taxon>
    </lineage>
</organism>
<evidence type="ECO:0000259" key="5">
    <source>
        <dbReference type="Pfam" id="PF03372"/>
    </source>
</evidence>
<dbReference type="GO" id="GO:0006308">
    <property type="term" value="P:DNA catabolic process"/>
    <property type="evidence" value="ECO:0007669"/>
    <property type="project" value="InterPro"/>
</dbReference>
<dbReference type="SMART" id="SM00476">
    <property type="entry name" value="DNaseIc"/>
    <property type="match status" value="1"/>
</dbReference>
<accession>A0A974CU37</accession>
<dbReference type="AlphaFoldDB" id="A0A974CU37"/>
<dbReference type="Proteomes" id="UP000694892">
    <property type="component" value="Chromosome 5S"/>
</dbReference>
<proteinExistence type="inferred from homology"/>
<sequence length="307" mass="35636">MKIAAFNARRFGVKKCSDPKVSAVITKIVARYDIIVILEVFDAKEKAAKKLVEQLNSCSDRARYNYILSTPLGRKEYKEQYLFVYREEQVKVKGTYQYEDMQHGDEDSFAREPFIVRFEAKQAAVKDFVLIPIHTTPKDSVQEIDELHDVYEHVKEKWGTENIILLGDFNADGSYVSNKKMKTIRLRTDPDLHWLIDDDTDTTAINTTDFSYDRIVVHSSILKHIVPNSAKPFNFQEEYKLSYEEVGINLCNKQISYRVIYYAQCRTGPPGYQENCRWAQVSVGPPAAKLLAYFMVIPYFYEKEVTK</sequence>
<keyword evidence="4" id="KW-0378">Hydrolase</keyword>
<name>A0A974CU37_XENLA</name>
<dbReference type="Pfam" id="PF03372">
    <property type="entry name" value="Exo_endo_phos"/>
    <property type="match status" value="1"/>
</dbReference>
<dbReference type="GO" id="GO:0003677">
    <property type="term" value="F:DNA binding"/>
    <property type="evidence" value="ECO:0007669"/>
    <property type="project" value="TreeGrafter"/>
</dbReference>
<feature type="domain" description="Endonuclease/exonuclease/phosphatase" evidence="5">
    <location>
        <begin position="5"/>
        <end position="219"/>
    </location>
</feature>
<dbReference type="PANTHER" id="PTHR11371:SF26">
    <property type="entry name" value="DEOXYRIBONUCLEASE"/>
    <property type="match status" value="1"/>
</dbReference>
<dbReference type="InterPro" id="IPR036691">
    <property type="entry name" value="Endo/exonu/phosph_ase_sf"/>
</dbReference>
<gene>
    <name evidence="6" type="ORF">XELAEV_18029882mg</name>
</gene>
<reference evidence="7" key="1">
    <citation type="journal article" date="2016" name="Nature">
        <title>Genome evolution in the allotetraploid frog Xenopus laevis.</title>
        <authorList>
            <person name="Session A.M."/>
            <person name="Uno Y."/>
            <person name="Kwon T."/>
            <person name="Chapman J.A."/>
            <person name="Toyoda A."/>
            <person name="Takahashi S."/>
            <person name="Fukui A."/>
            <person name="Hikosaka A."/>
            <person name="Suzuki A."/>
            <person name="Kondo M."/>
            <person name="van Heeringen S.J."/>
            <person name="Quigley I."/>
            <person name="Heinz S."/>
            <person name="Ogino H."/>
            <person name="Ochi H."/>
            <person name="Hellsten U."/>
            <person name="Lyons J.B."/>
            <person name="Simakov O."/>
            <person name="Putnam N."/>
            <person name="Stites J."/>
            <person name="Kuroki Y."/>
            <person name="Tanaka T."/>
            <person name="Michiue T."/>
            <person name="Watanabe M."/>
            <person name="Bogdanovic O."/>
            <person name="Lister R."/>
            <person name="Georgiou G."/>
            <person name="Paranjpe S.S."/>
            <person name="van Kruijsbergen I."/>
            <person name="Shu S."/>
            <person name="Carlson J."/>
            <person name="Kinoshita T."/>
            <person name="Ohta Y."/>
            <person name="Mawaribuchi S."/>
            <person name="Jenkins J."/>
            <person name="Grimwood J."/>
            <person name="Schmutz J."/>
            <person name="Mitros T."/>
            <person name="Mozaffari S.V."/>
            <person name="Suzuki Y."/>
            <person name="Haramoto Y."/>
            <person name="Yamamoto T.S."/>
            <person name="Takagi C."/>
            <person name="Heald R."/>
            <person name="Miller K."/>
            <person name="Haudenschild C."/>
            <person name="Kitzman J."/>
            <person name="Nakayama T."/>
            <person name="Izutsu Y."/>
            <person name="Robert J."/>
            <person name="Fortriede J."/>
            <person name="Burns K."/>
            <person name="Lotay V."/>
            <person name="Karimi K."/>
            <person name="Yasuoka Y."/>
            <person name="Dichmann D.S."/>
            <person name="Flajnik M.F."/>
            <person name="Houston D.W."/>
            <person name="Shendure J."/>
            <person name="DuPasquier L."/>
            <person name="Vize P.D."/>
            <person name="Zorn A.M."/>
            <person name="Ito M."/>
            <person name="Marcotte E.M."/>
            <person name="Wallingford J.B."/>
            <person name="Ito Y."/>
            <person name="Asashima M."/>
            <person name="Ueno N."/>
            <person name="Matsuda Y."/>
            <person name="Veenstra G.J."/>
            <person name="Fujiyama A."/>
            <person name="Harland R.M."/>
            <person name="Taira M."/>
            <person name="Rokhsar D.S."/>
        </authorList>
    </citation>
    <scope>NUCLEOTIDE SEQUENCE [LARGE SCALE GENOMIC DNA]</scope>
    <source>
        <strain evidence="7">J</strain>
    </source>
</reference>
<evidence type="ECO:0000256" key="4">
    <source>
        <dbReference type="ARBA" id="ARBA00022801"/>
    </source>
</evidence>
<dbReference type="CDD" id="cd10282">
    <property type="entry name" value="DNase1"/>
    <property type="match status" value="1"/>
</dbReference>
<dbReference type="InterPro" id="IPR016202">
    <property type="entry name" value="DNase_I"/>
</dbReference>
<dbReference type="PRINTS" id="PR00130">
    <property type="entry name" value="DNASEI"/>
</dbReference>
<keyword evidence="3" id="KW-0255">Endonuclease</keyword>
<dbReference type="InterPro" id="IPR005135">
    <property type="entry name" value="Endo/exonuclease/phosphatase"/>
</dbReference>
<evidence type="ECO:0000256" key="3">
    <source>
        <dbReference type="ARBA" id="ARBA00022759"/>
    </source>
</evidence>
<dbReference type="PANTHER" id="PTHR11371">
    <property type="entry name" value="DEOXYRIBONUCLEASE"/>
    <property type="match status" value="1"/>
</dbReference>